<feature type="domain" description="G-protein coupled receptors family 1 profile" evidence="6">
    <location>
        <begin position="5"/>
        <end position="237"/>
    </location>
</feature>
<keyword evidence="3 5" id="KW-1133">Transmembrane helix</keyword>
<dbReference type="SMART" id="SM01381">
    <property type="entry name" value="7TM_GPCR_Srsx"/>
    <property type="match status" value="1"/>
</dbReference>
<dbReference type="EMBL" id="WIXE01025146">
    <property type="protein sequence ID" value="KAK5964968.1"/>
    <property type="molecule type" value="Genomic_DNA"/>
</dbReference>
<reference evidence="7 8" key="1">
    <citation type="submission" date="2019-10" db="EMBL/GenBank/DDBJ databases">
        <title>Assembly and Annotation for the nematode Trichostrongylus colubriformis.</title>
        <authorList>
            <person name="Martin J."/>
        </authorList>
    </citation>
    <scope>NUCLEOTIDE SEQUENCE [LARGE SCALE GENOMIC DNA]</scope>
    <source>
        <strain evidence="7">G859</strain>
        <tissue evidence="7">Whole worm</tissue>
    </source>
</reference>
<name>A0AAN8IDF2_TRICO</name>
<feature type="transmembrane region" description="Helical" evidence="5">
    <location>
        <begin position="220"/>
        <end position="240"/>
    </location>
</feature>
<dbReference type="InterPro" id="IPR017452">
    <property type="entry name" value="GPCR_Rhodpsn_7TM"/>
</dbReference>
<keyword evidence="8" id="KW-1185">Reference proteome</keyword>
<dbReference type="AlphaFoldDB" id="A0AAN8IDF2"/>
<feature type="transmembrane region" description="Helical" evidence="5">
    <location>
        <begin position="189"/>
        <end position="208"/>
    </location>
</feature>
<evidence type="ECO:0000313" key="8">
    <source>
        <dbReference type="Proteomes" id="UP001331761"/>
    </source>
</evidence>
<evidence type="ECO:0000256" key="1">
    <source>
        <dbReference type="ARBA" id="ARBA00004370"/>
    </source>
</evidence>
<evidence type="ECO:0000313" key="7">
    <source>
        <dbReference type="EMBL" id="KAK5964968.1"/>
    </source>
</evidence>
<proteinExistence type="predicted"/>
<organism evidence="7 8">
    <name type="scientific">Trichostrongylus colubriformis</name>
    <name type="common">Black scour worm</name>
    <dbReference type="NCBI Taxonomy" id="6319"/>
    <lineage>
        <taxon>Eukaryota</taxon>
        <taxon>Metazoa</taxon>
        <taxon>Ecdysozoa</taxon>
        <taxon>Nematoda</taxon>
        <taxon>Chromadorea</taxon>
        <taxon>Rhabditida</taxon>
        <taxon>Rhabditina</taxon>
        <taxon>Rhabditomorpha</taxon>
        <taxon>Strongyloidea</taxon>
        <taxon>Trichostrongylidae</taxon>
        <taxon>Trichostrongylus</taxon>
    </lineage>
</organism>
<dbReference type="GO" id="GO:0004930">
    <property type="term" value="F:G protein-coupled receptor activity"/>
    <property type="evidence" value="ECO:0007669"/>
    <property type="project" value="InterPro"/>
</dbReference>
<keyword evidence="4 5" id="KW-0472">Membrane</keyword>
<evidence type="ECO:0000256" key="2">
    <source>
        <dbReference type="ARBA" id="ARBA00022692"/>
    </source>
</evidence>
<dbReference type="InterPro" id="IPR000276">
    <property type="entry name" value="GPCR_Rhodpsn"/>
</dbReference>
<dbReference type="Gene3D" id="1.20.1070.10">
    <property type="entry name" value="Rhodopsin 7-helix transmembrane proteins"/>
    <property type="match status" value="1"/>
</dbReference>
<keyword evidence="2 5" id="KW-0812">Transmembrane</keyword>
<evidence type="ECO:0000256" key="5">
    <source>
        <dbReference type="SAM" id="Phobius"/>
    </source>
</evidence>
<gene>
    <name evidence="7" type="ORF">GCK32_015631</name>
</gene>
<dbReference type="PANTHER" id="PTHR23360">
    <property type="entry name" value="G-PROTEIN COUPLED RECEPTORS FAMILY 1 PROFILE DOMAIN-CONTAINING PROTEIN-RELATED"/>
    <property type="match status" value="1"/>
</dbReference>
<sequence>MSIVGNGSIVYVTLRSKRLRSPCNILISFTSFGEFLHMFTHFIAVVSFNINRDHMIFHDICVYLQLPSVFGMLMSSMILLNIALDRLFSLTKIYKKFIGFHTKLYITAQTFPALLFAATMCFYSFLLRATNETVFCHAMTPLRYPLNIVFIWSCIAINLMTLLCYTIFIYVFKKLKLGTDTVRSTHRSLMVIAVTTVFGWFSTMLVAWAGHVLSYNNAGLLAGLFINATSSMNLFVYYYMSTQYRRILDKYLLIGKIKRLLGGTEYSVSRIFTRT</sequence>
<evidence type="ECO:0000256" key="4">
    <source>
        <dbReference type="ARBA" id="ARBA00023136"/>
    </source>
</evidence>
<feature type="transmembrane region" description="Helical" evidence="5">
    <location>
        <begin position="25"/>
        <end position="50"/>
    </location>
</feature>
<feature type="transmembrane region" description="Helical" evidence="5">
    <location>
        <begin position="62"/>
        <end position="84"/>
    </location>
</feature>
<dbReference type="Pfam" id="PF10320">
    <property type="entry name" value="7TM_GPCR_Srsx"/>
    <property type="match status" value="1"/>
</dbReference>
<dbReference type="InterPro" id="IPR019424">
    <property type="entry name" value="7TM_GPCR_Srsx"/>
</dbReference>
<feature type="transmembrane region" description="Helical" evidence="5">
    <location>
        <begin position="146"/>
        <end position="168"/>
    </location>
</feature>
<evidence type="ECO:0000259" key="6">
    <source>
        <dbReference type="PROSITE" id="PS50262"/>
    </source>
</evidence>
<comment type="subcellular location">
    <subcellularLocation>
        <location evidence="1">Membrane</location>
    </subcellularLocation>
</comment>
<dbReference type="InterPro" id="IPR047130">
    <property type="entry name" value="7TM_GPCR_Srsx_nematod"/>
</dbReference>
<protein>
    <recommendedName>
        <fullName evidence="6">G-protein coupled receptors family 1 profile domain-containing protein</fullName>
    </recommendedName>
</protein>
<dbReference type="SUPFAM" id="SSF81321">
    <property type="entry name" value="Family A G protein-coupled receptor-like"/>
    <property type="match status" value="1"/>
</dbReference>
<evidence type="ECO:0000256" key="3">
    <source>
        <dbReference type="ARBA" id="ARBA00022989"/>
    </source>
</evidence>
<feature type="transmembrane region" description="Helical" evidence="5">
    <location>
        <begin position="104"/>
        <end position="126"/>
    </location>
</feature>
<dbReference type="GO" id="GO:0016020">
    <property type="term" value="C:membrane"/>
    <property type="evidence" value="ECO:0007669"/>
    <property type="project" value="UniProtKB-SubCell"/>
</dbReference>
<accession>A0AAN8IDF2</accession>
<dbReference type="PROSITE" id="PS50262">
    <property type="entry name" value="G_PROTEIN_RECEP_F1_2"/>
    <property type="match status" value="1"/>
</dbReference>
<dbReference type="PANTHER" id="PTHR23360:SF5">
    <property type="entry name" value="G-PROTEIN COUPLED RECEPTORS FAMILY 1 PROFILE DOMAIN-CONTAINING PROTEIN"/>
    <property type="match status" value="1"/>
</dbReference>
<comment type="caution">
    <text evidence="7">The sequence shown here is derived from an EMBL/GenBank/DDBJ whole genome shotgun (WGS) entry which is preliminary data.</text>
</comment>
<dbReference type="Proteomes" id="UP001331761">
    <property type="component" value="Unassembled WGS sequence"/>
</dbReference>